<dbReference type="Proteomes" id="UP001491310">
    <property type="component" value="Unassembled WGS sequence"/>
</dbReference>
<proteinExistence type="predicted"/>
<sequence length="639" mass="67288">MTAMMPEKGIDGITPDNDFINKLLSPEAKVDGTSKKGPAKAFLVQLAHKSETRNALAAHLKDLRHVDGGDRQLTSWLKEEGFQTSVRSVVQALNEAKASDLMFWASSYNLFVHWSTNRSHPWDKLPKANSAACTLEIGKLRDSDNEAVVLLDGKPVTDFTFANSTFRTTSPIAWTTPSGETAQVNLHLQFSVFSGYGEAGFLSSYLGVQAHGILWPAAGATAPAIWPVTPPVVSAKVNVATRDAALAPGAIDSMSFFEGTYSLAPHNTKTPMTSLDVVISSHNGRPVVTVNGQALVAWTFDYNNVLAWADEAGYSAWLQCLVLPGGPVFVGKITNGDAYEAVDVVGERRGQSSQIAPDSTLDNFVGQQVASGLATASIVVLGNVLSSALEMWSNKAEKKAKRGGATDAAMDAYLELADKVAAVNAATEDAFPYGADVRVLDPAAGKGAEAAQQEASEAAQSAKTACAAALENAEGVREALKGKNVLEAAQKSSTAAYRAHSAGKAALVAEESAVSAASLARAARTQAALRAAMVAAQSYNQAKESAMAAVRAASDSASLALQSVEASVQHFVEIRDYMRLKDMAEASAVAGQALKAAEDAEAGWEADTADSRKAAIEATQQAADFAQQTYKHLRLVHTN</sequence>
<name>A0ABR2YEW8_9CHLO</name>
<protein>
    <submittedName>
        <fullName evidence="1">Uncharacterized protein</fullName>
    </submittedName>
</protein>
<comment type="caution">
    <text evidence="1">The sequence shown here is derived from an EMBL/GenBank/DDBJ whole genome shotgun (WGS) entry which is preliminary data.</text>
</comment>
<evidence type="ECO:0000313" key="2">
    <source>
        <dbReference type="Proteomes" id="UP001491310"/>
    </source>
</evidence>
<evidence type="ECO:0000313" key="1">
    <source>
        <dbReference type="EMBL" id="KAK9904021.1"/>
    </source>
</evidence>
<reference evidence="1 2" key="1">
    <citation type="journal article" date="2024" name="Nat. Commun.">
        <title>Phylogenomics reveals the evolutionary origins of lichenization in chlorophyte algae.</title>
        <authorList>
            <person name="Puginier C."/>
            <person name="Libourel C."/>
            <person name="Otte J."/>
            <person name="Skaloud P."/>
            <person name="Haon M."/>
            <person name="Grisel S."/>
            <person name="Petersen M."/>
            <person name="Berrin J.G."/>
            <person name="Delaux P.M."/>
            <person name="Dal Grande F."/>
            <person name="Keller J."/>
        </authorList>
    </citation>
    <scope>NUCLEOTIDE SEQUENCE [LARGE SCALE GENOMIC DNA]</scope>
    <source>
        <strain evidence="1 2">SAG 216-7</strain>
    </source>
</reference>
<dbReference type="EMBL" id="JALJOT010000013">
    <property type="protein sequence ID" value="KAK9904021.1"/>
    <property type="molecule type" value="Genomic_DNA"/>
</dbReference>
<accession>A0ABR2YEW8</accession>
<organism evidence="1 2">
    <name type="scientific">Coccomyxa subellipsoidea</name>
    <dbReference type="NCBI Taxonomy" id="248742"/>
    <lineage>
        <taxon>Eukaryota</taxon>
        <taxon>Viridiplantae</taxon>
        <taxon>Chlorophyta</taxon>
        <taxon>core chlorophytes</taxon>
        <taxon>Trebouxiophyceae</taxon>
        <taxon>Trebouxiophyceae incertae sedis</taxon>
        <taxon>Coccomyxaceae</taxon>
        <taxon>Coccomyxa</taxon>
    </lineage>
</organism>
<gene>
    <name evidence="1" type="ORF">WJX75_002693</name>
</gene>
<keyword evidence="2" id="KW-1185">Reference proteome</keyword>